<evidence type="ECO:0000256" key="1">
    <source>
        <dbReference type="SAM" id="MobiDB-lite"/>
    </source>
</evidence>
<dbReference type="AlphaFoldDB" id="A0A9N9H0X4"/>
<evidence type="ECO:0000313" key="2">
    <source>
        <dbReference type="EMBL" id="CAG8648597.1"/>
    </source>
</evidence>
<reference evidence="2" key="1">
    <citation type="submission" date="2021-06" db="EMBL/GenBank/DDBJ databases">
        <authorList>
            <person name="Kallberg Y."/>
            <person name="Tangrot J."/>
            <person name="Rosling A."/>
        </authorList>
    </citation>
    <scope>NUCLEOTIDE SEQUENCE</scope>
    <source>
        <strain evidence="2">87-6 pot B 2015</strain>
    </source>
</reference>
<accession>A0A9N9H0X4</accession>
<evidence type="ECO:0000313" key="3">
    <source>
        <dbReference type="Proteomes" id="UP000789375"/>
    </source>
</evidence>
<dbReference type="EMBL" id="CAJVPP010004357">
    <property type="protein sequence ID" value="CAG8648597.1"/>
    <property type="molecule type" value="Genomic_DNA"/>
</dbReference>
<organism evidence="2 3">
    <name type="scientific">Funneliformis mosseae</name>
    <name type="common">Endomycorrhizal fungus</name>
    <name type="synonym">Glomus mosseae</name>
    <dbReference type="NCBI Taxonomy" id="27381"/>
    <lineage>
        <taxon>Eukaryota</taxon>
        <taxon>Fungi</taxon>
        <taxon>Fungi incertae sedis</taxon>
        <taxon>Mucoromycota</taxon>
        <taxon>Glomeromycotina</taxon>
        <taxon>Glomeromycetes</taxon>
        <taxon>Glomerales</taxon>
        <taxon>Glomeraceae</taxon>
        <taxon>Funneliformis</taxon>
    </lineage>
</organism>
<proteinExistence type="predicted"/>
<comment type="caution">
    <text evidence="2">The sequence shown here is derived from an EMBL/GenBank/DDBJ whole genome shotgun (WGS) entry which is preliminary data.</text>
</comment>
<sequence length="46" mass="5211">MSFDFADTPPAVDTRNSLPNNPDFHTRRLVPKIFGDGEVSLMKGYR</sequence>
<name>A0A9N9H0X4_FUNMO</name>
<gene>
    <name evidence="2" type="ORF">FMOSSE_LOCUS11358</name>
</gene>
<keyword evidence="3" id="KW-1185">Reference proteome</keyword>
<dbReference type="Proteomes" id="UP000789375">
    <property type="component" value="Unassembled WGS sequence"/>
</dbReference>
<feature type="region of interest" description="Disordered" evidence="1">
    <location>
        <begin position="1"/>
        <end position="25"/>
    </location>
</feature>
<protein>
    <submittedName>
        <fullName evidence="2">12243_t:CDS:1</fullName>
    </submittedName>
</protein>